<evidence type="ECO:0000313" key="2">
    <source>
        <dbReference type="EMBL" id="SEH38268.1"/>
    </source>
</evidence>
<evidence type="ECO:0000313" key="3">
    <source>
        <dbReference type="Proteomes" id="UP000199215"/>
    </source>
</evidence>
<reference evidence="2 3" key="1">
    <citation type="submission" date="2016-10" db="EMBL/GenBank/DDBJ databases">
        <authorList>
            <person name="de Groot N.N."/>
        </authorList>
    </citation>
    <scope>NUCLEOTIDE SEQUENCE [LARGE SCALE GENOMIC DNA]</scope>
    <source>
        <strain evidence="2 3">IBRC-M10418</strain>
    </source>
</reference>
<gene>
    <name evidence="2" type="ORF">SAMN05192561_101342</name>
</gene>
<dbReference type="SUPFAM" id="SSF53474">
    <property type="entry name" value="alpha/beta-Hydrolases"/>
    <property type="match status" value="1"/>
</dbReference>
<protein>
    <submittedName>
        <fullName evidence="2">Pimeloyl-ACP methyl ester carboxylesterase</fullName>
    </submittedName>
</protein>
<dbReference type="RefSeq" id="WP_092813406.1">
    <property type="nucleotide sequence ID" value="NZ_FNWU01000001.1"/>
</dbReference>
<accession>A0A1H6HR32</accession>
<dbReference type="InterPro" id="IPR000073">
    <property type="entry name" value="AB_hydrolase_1"/>
</dbReference>
<dbReference type="PRINTS" id="PR00111">
    <property type="entry name" value="ABHYDROLASE"/>
</dbReference>
<dbReference type="STRING" id="1267564.SAMN05192561_101342"/>
<dbReference type="Pfam" id="PF00561">
    <property type="entry name" value="Abhydrolase_1"/>
    <property type="match status" value="1"/>
</dbReference>
<dbReference type="PANTHER" id="PTHR43433">
    <property type="entry name" value="HYDROLASE, ALPHA/BETA FOLD FAMILY PROTEIN"/>
    <property type="match status" value="1"/>
</dbReference>
<dbReference type="InterPro" id="IPR029058">
    <property type="entry name" value="AB_hydrolase_fold"/>
</dbReference>
<dbReference type="PANTHER" id="PTHR43433:SF10">
    <property type="entry name" value="AB HYDROLASE-1 DOMAIN-CONTAINING PROTEIN"/>
    <property type="match status" value="1"/>
</dbReference>
<proteinExistence type="predicted"/>
<dbReference type="Gene3D" id="3.40.50.1820">
    <property type="entry name" value="alpha/beta hydrolase"/>
    <property type="match status" value="1"/>
</dbReference>
<sequence length="263" mass="27651">MAYAVHDSVSIRYAIDGSGPAVVFVGDIGLGAWQFAWQHGAVAGPYSAITPEPRGIGRSDAPTGPYTINDLTDDVTAVLADAGIRSAHLAGYGLGGLVAMATAMDSTRVRSLVLIGTPTCGDAFDIDRLWADPADRTAVEAATTAILSDAFRRDHPDDVERIVEWRTAEDASPDTVAAHRAALADVDLSDRLHELTTPTLVVHGTGDTICSPDQGQRLADGLPRGTFRPMEDVGHFAGIEASGALNDALLGWLVDHADRDVDA</sequence>
<dbReference type="AlphaFoldDB" id="A0A1H6HR32"/>
<dbReference type="OrthoDB" id="247398at2157"/>
<organism evidence="2 3">
    <name type="scientific">Halopenitus malekzadehii</name>
    <dbReference type="NCBI Taxonomy" id="1267564"/>
    <lineage>
        <taxon>Archaea</taxon>
        <taxon>Methanobacteriati</taxon>
        <taxon>Methanobacteriota</taxon>
        <taxon>Stenosarchaea group</taxon>
        <taxon>Halobacteria</taxon>
        <taxon>Halobacteriales</taxon>
        <taxon>Haloferacaceae</taxon>
        <taxon>Halopenitus</taxon>
    </lineage>
</organism>
<evidence type="ECO:0000259" key="1">
    <source>
        <dbReference type="Pfam" id="PF00561"/>
    </source>
</evidence>
<dbReference type="InterPro" id="IPR050471">
    <property type="entry name" value="AB_hydrolase"/>
</dbReference>
<dbReference type="Proteomes" id="UP000199215">
    <property type="component" value="Unassembled WGS sequence"/>
</dbReference>
<name>A0A1H6HR32_9EURY</name>
<feature type="domain" description="AB hydrolase-1" evidence="1">
    <location>
        <begin position="49"/>
        <end position="240"/>
    </location>
</feature>
<keyword evidence="3" id="KW-1185">Reference proteome</keyword>
<dbReference type="EMBL" id="FNWU01000001">
    <property type="protein sequence ID" value="SEH38268.1"/>
    <property type="molecule type" value="Genomic_DNA"/>
</dbReference>